<proteinExistence type="predicted"/>
<comment type="caution">
    <text evidence="2">The sequence shown here is derived from an EMBL/GenBank/DDBJ whole genome shotgun (WGS) entry which is preliminary data.</text>
</comment>
<dbReference type="EMBL" id="BMMN01000016">
    <property type="protein sequence ID" value="GGO27822.1"/>
    <property type="molecule type" value="Genomic_DNA"/>
</dbReference>
<protein>
    <submittedName>
        <fullName evidence="2">Uncharacterized protein</fullName>
    </submittedName>
</protein>
<dbReference type="AlphaFoldDB" id="A0A8H9H892"/>
<name>A0A8H9H892_9ACTN</name>
<evidence type="ECO:0000256" key="1">
    <source>
        <dbReference type="SAM" id="MobiDB-lite"/>
    </source>
</evidence>
<dbReference type="Proteomes" id="UP000653480">
    <property type="component" value="Unassembled WGS sequence"/>
</dbReference>
<feature type="compositionally biased region" description="Basic and acidic residues" evidence="1">
    <location>
        <begin position="54"/>
        <end position="73"/>
    </location>
</feature>
<reference evidence="2" key="2">
    <citation type="submission" date="2020-09" db="EMBL/GenBank/DDBJ databases">
        <authorList>
            <person name="Sun Q."/>
            <person name="Zhou Y."/>
        </authorList>
    </citation>
    <scope>NUCLEOTIDE SEQUENCE</scope>
    <source>
        <strain evidence="2">CGMCC 4.7138</strain>
    </source>
</reference>
<sequence length="73" mass="7178">MGPAAGPVTADLAVAVPVTAALVAADLGAAGFVTADLRAGSPATDGAALRAAARGHDALDRRDRREADPNMGR</sequence>
<reference evidence="2" key="1">
    <citation type="journal article" date="2014" name="Int. J. Syst. Evol. Microbiol.">
        <title>Complete genome sequence of Corynebacterium casei LMG S-19264T (=DSM 44701T), isolated from a smear-ripened cheese.</title>
        <authorList>
            <consortium name="US DOE Joint Genome Institute (JGI-PGF)"/>
            <person name="Walter F."/>
            <person name="Albersmeier A."/>
            <person name="Kalinowski J."/>
            <person name="Ruckert C."/>
        </authorList>
    </citation>
    <scope>NUCLEOTIDE SEQUENCE</scope>
    <source>
        <strain evidence="2">CGMCC 4.7138</strain>
    </source>
</reference>
<evidence type="ECO:0000313" key="3">
    <source>
        <dbReference type="Proteomes" id="UP000653480"/>
    </source>
</evidence>
<keyword evidence="3" id="KW-1185">Reference proteome</keyword>
<gene>
    <name evidence="2" type="ORF">GCM10011574_61580</name>
</gene>
<accession>A0A8H9H892</accession>
<feature type="region of interest" description="Disordered" evidence="1">
    <location>
        <begin position="44"/>
        <end position="73"/>
    </location>
</feature>
<organism evidence="2 3">
    <name type="scientific">Microbispora bryophytorum</name>
    <dbReference type="NCBI Taxonomy" id="1460882"/>
    <lineage>
        <taxon>Bacteria</taxon>
        <taxon>Bacillati</taxon>
        <taxon>Actinomycetota</taxon>
        <taxon>Actinomycetes</taxon>
        <taxon>Streptosporangiales</taxon>
        <taxon>Streptosporangiaceae</taxon>
        <taxon>Microbispora</taxon>
    </lineage>
</organism>
<evidence type="ECO:0000313" key="2">
    <source>
        <dbReference type="EMBL" id="GGO27822.1"/>
    </source>
</evidence>